<evidence type="ECO:0000313" key="2">
    <source>
        <dbReference type="Proteomes" id="UP000176576"/>
    </source>
</evidence>
<dbReference type="STRING" id="1802117.A3J54_01930"/>
<dbReference type="Proteomes" id="UP000176576">
    <property type="component" value="Unassembled WGS sequence"/>
</dbReference>
<gene>
    <name evidence="1" type="ORF">A3J54_01930</name>
</gene>
<dbReference type="EMBL" id="MHNN01000004">
    <property type="protein sequence ID" value="OGZ46949.1"/>
    <property type="molecule type" value="Genomic_DNA"/>
</dbReference>
<sequence length="65" mass="7275">MITVINSTITYAEKLEKLEKELLKLKKGSKQSLSAPISLKGIWKGVQVSEADIGKAKKSLFRSRR</sequence>
<organism evidence="1 2">
    <name type="scientific">Candidatus Ryanbacteria bacterium RIFCSPHIGHO2_02_FULL_45_13b</name>
    <dbReference type="NCBI Taxonomy" id="1802117"/>
    <lineage>
        <taxon>Bacteria</taxon>
        <taxon>Candidatus Ryaniibacteriota</taxon>
    </lineage>
</organism>
<evidence type="ECO:0000313" key="1">
    <source>
        <dbReference type="EMBL" id="OGZ46949.1"/>
    </source>
</evidence>
<name>A0A1G2G9M2_9BACT</name>
<dbReference type="AlphaFoldDB" id="A0A1G2G9M2"/>
<reference evidence="1 2" key="1">
    <citation type="journal article" date="2016" name="Nat. Commun.">
        <title>Thousands of microbial genomes shed light on interconnected biogeochemical processes in an aquifer system.</title>
        <authorList>
            <person name="Anantharaman K."/>
            <person name="Brown C.T."/>
            <person name="Hug L.A."/>
            <person name="Sharon I."/>
            <person name="Castelle C.J."/>
            <person name="Probst A.J."/>
            <person name="Thomas B.C."/>
            <person name="Singh A."/>
            <person name="Wilkins M.J."/>
            <person name="Karaoz U."/>
            <person name="Brodie E.L."/>
            <person name="Williams K.H."/>
            <person name="Hubbard S.S."/>
            <person name="Banfield J.F."/>
        </authorList>
    </citation>
    <scope>NUCLEOTIDE SEQUENCE [LARGE SCALE GENOMIC DNA]</scope>
</reference>
<comment type="caution">
    <text evidence="1">The sequence shown here is derived from an EMBL/GenBank/DDBJ whole genome shotgun (WGS) entry which is preliminary data.</text>
</comment>
<accession>A0A1G2G9M2</accession>
<protein>
    <submittedName>
        <fullName evidence="1">Uncharacterized protein</fullName>
    </submittedName>
</protein>
<proteinExistence type="predicted"/>